<dbReference type="PROSITE" id="PS00061">
    <property type="entry name" value="ADH_SHORT"/>
    <property type="match status" value="1"/>
</dbReference>
<protein>
    <recommendedName>
        <fullName evidence="7">Short-chain alcohol dehydrogenase</fullName>
    </recommendedName>
</protein>
<dbReference type="PATRIC" id="fig|880071.3.peg.418"/>
<name>I4AG34_BERLS</name>
<evidence type="ECO:0000256" key="1">
    <source>
        <dbReference type="ARBA" id="ARBA00006484"/>
    </source>
</evidence>
<keyword evidence="3" id="KW-0560">Oxidoreductase</keyword>
<sequence length="250" mass="26191">MSNSLAGKIAVITGGNSGIGYATAEEFLKQGAKVVITGRNAEKVEKAAKELGVDGIVADQANLSHLDSLVEKVTELHGKIDILFVNAGIFIPTYLGQITEEAYTKQMDINFKGAAFTLQKFLPILNEGASVINLSSVNAYTAMPSTIIYAATKAALNSFTRTAAAELAPKNIRVNVVNPGVTETPIFSKTGMNDEQVAGFKAATVNGIPLKRIGTPEGVAKLVSFLASDDASYITGSEYNVDGGMTLIGA</sequence>
<dbReference type="Proteomes" id="UP000006054">
    <property type="component" value="Chromosome"/>
</dbReference>
<dbReference type="AlphaFoldDB" id="I4AG34"/>
<dbReference type="InterPro" id="IPR036291">
    <property type="entry name" value="NAD(P)-bd_dom_sf"/>
</dbReference>
<reference evidence="6" key="1">
    <citation type="submission" date="2012-06" db="EMBL/GenBank/DDBJ databases">
        <title>The complete genome of Flexibacter litoralis DSM 6794.</title>
        <authorList>
            <person name="Lucas S."/>
            <person name="Copeland A."/>
            <person name="Lapidus A."/>
            <person name="Glavina del Rio T."/>
            <person name="Dalin E."/>
            <person name="Tice H."/>
            <person name="Bruce D."/>
            <person name="Goodwin L."/>
            <person name="Pitluck S."/>
            <person name="Peters L."/>
            <person name="Ovchinnikova G."/>
            <person name="Lu M."/>
            <person name="Kyrpides N."/>
            <person name="Mavromatis K."/>
            <person name="Ivanova N."/>
            <person name="Brettin T."/>
            <person name="Detter J.C."/>
            <person name="Han C."/>
            <person name="Larimer F."/>
            <person name="Land M."/>
            <person name="Hauser L."/>
            <person name="Markowitz V."/>
            <person name="Cheng J.-F."/>
            <person name="Hugenholtz P."/>
            <person name="Woyke T."/>
            <person name="Wu D."/>
            <person name="Spring S."/>
            <person name="Lang E."/>
            <person name="Kopitz M."/>
            <person name="Brambilla E."/>
            <person name="Klenk H.-P."/>
            <person name="Eisen J.A."/>
        </authorList>
    </citation>
    <scope>NUCLEOTIDE SEQUENCE [LARGE SCALE GENOMIC DNA]</scope>
    <source>
        <strain evidence="6">ATCC 23117 / DSM 6794 / NBRC 15988 / NCIMB 1366 / Sio-4</strain>
    </source>
</reference>
<keyword evidence="6" id="KW-1185">Reference proteome</keyword>
<dbReference type="NCBIfam" id="NF005559">
    <property type="entry name" value="PRK07231.1"/>
    <property type="match status" value="1"/>
</dbReference>
<comment type="similarity">
    <text evidence="1">Belongs to the short-chain dehydrogenases/reductases (SDR) family.</text>
</comment>
<dbReference type="SUPFAM" id="SSF51735">
    <property type="entry name" value="NAD(P)-binding Rossmann-fold domains"/>
    <property type="match status" value="1"/>
</dbReference>
<dbReference type="PANTHER" id="PTHR43943">
    <property type="entry name" value="DEHYDROGENASE/REDUCTASE (SDR FAMILY) MEMBER 4"/>
    <property type="match status" value="1"/>
</dbReference>
<evidence type="ECO:0008006" key="7">
    <source>
        <dbReference type="Google" id="ProtNLM"/>
    </source>
</evidence>
<dbReference type="Gene3D" id="3.40.50.720">
    <property type="entry name" value="NAD(P)-binding Rossmann-like Domain"/>
    <property type="match status" value="1"/>
</dbReference>
<dbReference type="EMBL" id="CP003345">
    <property type="protein sequence ID" value="AFM02919.1"/>
    <property type="molecule type" value="Genomic_DNA"/>
</dbReference>
<dbReference type="InterPro" id="IPR020904">
    <property type="entry name" value="Sc_DH/Rdtase_CS"/>
</dbReference>
<dbReference type="RefSeq" id="WP_014796379.1">
    <property type="nucleotide sequence ID" value="NC_018018.1"/>
</dbReference>
<dbReference type="Pfam" id="PF13561">
    <property type="entry name" value="adh_short_C2"/>
    <property type="match status" value="1"/>
</dbReference>
<dbReference type="STRING" id="880071.Fleli_0443"/>
<dbReference type="PRINTS" id="PR00081">
    <property type="entry name" value="GDHRDH"/>
</dbReference>
<evidence type="ECO:0000256" key="4">
    <source>
        <dbReference type="ARBA" id="ARBA00023027"/>
    </source>
</evidence>
<dbReference type="eggNOG" id="COG1028">
    <property type="taxonomic scope" value="Bacteria"/>
</dbReference>
<organism evidence="5 6">
    <name type="scientific">Bernardetia litoralis (strain ATCC 23117 / DSM 6794 / NBRC 15988 / NCIMB 1366 / Fx l1 / Sio-4)</name>
    <name type="common">Flexibacter litoralis</name>
    <dbReference type="NCBI Taxonomy" id="880071"/>
    <lineage>
        <taxon>Bacteria</taxon>
        <taxon>Pseudomonadati</taxon>
        <taxon>Bacteroidota</taxon>
        <taxon>Cytophagia</taxon>
        <taxon>Cytophagales</taxon>
        <taxon>Bernardetiaceae</taxon>
        <taxon>Bernardetia</taxon>
    </lineage>
</organism>
<evidence type="ECO:0000313" key="6">
    <source>
        <dbReference type="Proteomes" id="UP000006054"/>
    </source>
</evidence>
<dbReference type="HOGENOM" id="CLU_010194_1_0_10"/>
<dbReference type="OrthoDB" id="9804104at2"/>
<evidence type="ECO:0000256" key="2">
    <source>
        <dbReference type="ARBA" id="ARBA00022797"/>
    </source>
</evidence>
<keyword evidence="4" id="KW-0520">NAD</keyword>
<dbReference type="GO" id="GO:0016491">
    <property type="term" value="F:oxidoreductase activity"/>
    <property type="evidence" value="ECO:0007669"/>
    <property type="project" value="UniProtKB-KW"/>
</dbReference>
<accession>I4AG34</accession>
<gene>
    <name evidence="5" type="ordered locus">Fleli_0443</name>
</gene>
<dbReference type="InterPro" id="IPR002347">
    <property type="entry name" value="SDR_fam"/>
</dbReference>
<proteinExistence type="inferred from homology"/>
<dbReference type="KEGG" id="fli:Fleli_0443"/>
<keyword evidence="2" id="KW-0058">Aromatic hydrocarbons catabolism</keyword>
<evidence type="ECO:0000256" key="3">
    <source>
        <dbReference type="ARBA" id="ARBA00023002"/>
    </source>
</evidence>
<dbReference type="PRINTS" id="PR00080">
    <property type="entry name" value="SDRFAMILY"/>
</dbReference>
<evidence type="ECO:0000313" key="5">
    <source>
        <dbReference type="EMBL" id="AFM02919.1"/>
    </source>
</evidence>
<dbReference type="PANTHER" id="PTHR43943:SF17">
    <property type="entry name" value="3-PHENYLPROPIONATE-DIHYDRODIOL_CINNAMIC ACID-DIHYDRODIOL DEHYDROGENASE"/>
    <property type="match status" value="1"/>
</dbReference>
<dbReference type="FunFam" id="3.40.50.720:FF:000084">
    <property type="entry name" value="Short-chain dehydrogenase reductase"/>
    <property type="match status" value="1"/>
</dbReference>
<dbReference type="CDD" id="cd05233">
    <property type="entry name" value="SDR_c"/>
    <property type="match status" value="1"/>
</dbReference>